<dbReference type="AlphaFoldDB" id="A0A250ILQ6"/>
<dbReference type="EMBL" id="CP022163">
    <property type="protein sequence ID" value="ATB32107.1"/>
    <property type="molecule type" value="Genomic_DNA"/>
</dbReference>
<reference evidence="1 2" key="1">
    <citation type="submission" date="2017-06" db="EMBL/GenBank/DDBJ databases">
        <authorList>
            <person name="Kim H.J."/>
            <person name="Triplett B.A."/>
        </authorList>
    </citation>
    <scope>NUCLEOTIDE SEQUENCE [LARGE SCALE GENOMIC DNA]</scope>
    <source>
        <strain evidence="1 2">DSM 14713</strain>
    </source>
</reference>
<gene>
    <name evidence="1" type="ORF">MEBOL_005583</name>
</gene>
<keyword evidence="2" id="KW-1185">Reference proteome</keyword>
<organism evidence="1 2">
    <name type="scientific">Melittangium boletus DSM 14713</name>
    <dbReference type="NCBI Taxonomy" id="1294270"/>
    <lineage>
        <taxon>Bacteria</taxon>
        <taxon>Pseudomonadati</taxon>
        <taxon>Myxococcota</taxon>
        <taxon>Myxococcia</taxon>
        <taxon>Myxococcales</taxon>
        <taxon>Cystobacterineae</taxon>
        <taxon>Archangiaceae</taxon>
        <taxon>Melittangium</taxon>
    </lineage>
</organism>
<proteinExistence type="predicted"/>
<sequence length="261" mass="28374">MDLTQSFPNLESVAQANGTSLPKLAAKPTDPSAFLNLAASCWWVASDLTRQNVVADPYGYLATLEAFLSSFAPSELPRAKFWNKVKNPNDSAFLDTVAEAAFSLYLRQSGQQIRVEEPFSAASGSKDADILLTSDGNDYWLDVICIDPQQPVIANGFVVQTPATLAHLFSRSIESKYDRKFRDAVANGPLQGKNVGVLACILKYEAAFIPLLMTGQPLPPPSPQLFANCPGLVVGWVHSLRKLAADSDLLVPIPLLKWSRP</sequence>
<name>A0A250ILQ6_9BACT</name>
<protein>
    <submittedName>
        <fullName evidence="1">Uncharacterized protein</fullName>
    </submittedName>
</protein>
<evidence type="ECO:0000313" key="1">
    <source>
        <dbReference type="EMBL" id="ATB32107.1"/>
    </source>
</evidence>
<dbReference type="KEGG" id="mbd:MEBOL_005583"/>
<dbReference type="Proteomes" id="UP000217289">
    <property type="component" value="Chromosome"/>
</dbReference>
<evidence type="ECO:0000313" key="2">
    <source>
        <dbReference type="Proteomes" id="UP000217289"/>
    </source>
</evidence>
<accession>A0A250ILQ6</accession>
<dbReference type="RefSeq" id="WP_157775551.1">
    <property type="nucleotide sequence ID" value="NZ_CP022163.1"/>
</dbReference>